<feature type="region of interest" description="Disordered" evidence="6">
    <location>
        <begin position="1660"/>
        <end position="1682"/>
    </location>
</feature>
<feature type="compositionally biased region" description="Polar residues" evidence="6">
    <location>
        <begin position="2294"/>
        <end position="2307"/>
    </location>
</feature>
<evidence type="ECO:0000313" key="9">
    <source>
        <dbReference type="EMBL" id="OQV14823.1"/>
    </source>
</evidence>
<dbReference type="PROSITE" id="PS50026">
    <property type="entry name" value="EGF_3"/>
    <property type="match status" value="2"/>
</dbReference>
<dbReference type="Proteomes" id="UP000192578">
    <property type="component" value="Unassembled WGS sequence"/>
</dbReference>
<feature type="domain" description="EGF-like" evidence="8">
    <location>
        <begin position="75"/>
        <end position="119"/>
    </location>
</feature>
<name>A0A1W0WI76_HYPEX</name>
<feature type="compositionally biased region" description="Low complexity" evidence="6">
    <location>
        <begin position="828"/>
        <end position="840"/>
    </location>
</feature>
<feature type="compositionally biased region" description="Basic and acidic residues" evidence="6">
    <location>
        <begin position="2184"/>
        <end position="2196"/>
    </location>
</feature>
<dbReference type="CDD" id="cd00112">
    <property type="entry name" value="LDLa"/>
    <property type="match status" value="2"/>
</dbReference>
<dbReference type="PROSITE" id="PS00010">
    <property type="entry name" value="ASX_HYDROXYL"/>
    <property type="match status" value="2"/>
</dbReference>
<dbReference type="FunFam" id="2.10.25.10:FF:000038">
    <property type="entry name" value="Fibrillin 2"/>
    <property type="match status" value="1"/>
</dbReference>
<keyword evidence="10" id="KW-1185">Reference proteome</keyword>
<dbReference type="Gene3D" id="4.10.400.10">
    <property type="entry name" value="Low-density Lipoprotein Receptor"/>
    <property type="match status" value="1"/>
</dbReference>
<dbReference type="PRINTS" id="PR00261">
    <property type="entry name" value="LDLRECEPTOR"/>
</dbReference>
<dbReference type="Pfam" id="PF00057">
    <property type="entry name" value="Ldl_recept_a"/>
    <property type="match status" value="1"/>
</dbReference>
<evidence type="ECO:0000259" key="8">
    <source>
        <dbReference type="PROSITE" id="PS50026"/>
    </source>
</evidence>
<dbReference type="EMBL" id="MTYJ01000098">
    <property type="protein sequence ID" value="OQV14823.1"/>
    <property type="molecule type" value="Genomic_DNA"/>
</dbReference>
<dbReference type="GO" id="GO:0005509">
    <property type="term" value="F:calcium ion binding"/>
    <property type="evidence" value="ECO:0007669"/>
    <property type="project" value="InterPro"/>
</dbReference>
<dbReference type="PROSITE" id="PS50068">
    <property type="entry name" value="LDLRA_2"/>
    <property type="match status" value="2"/>
</dbReference>
<gene>
    <name evidence="9" type="ORF">BV898_10972</name>
</gene>
<keyword evidence="2 7" id="KW-0732">Signal</keyword>
<evidence type="ECO:0000256" key="4">
    <source>
        <dbReference type="ARBA" id="ARBA00023157"/>
    </source>
</evidence>
<protein>
    <recommendedName>
        <fullName evidence="8">EGF-like domain-containing protein</fullName>
    </recommendedName>
</protein>
<feature type="compositionally biased region" description="Basic residues" evidence="6">
    <location>
        <begin position="2137"/>
        <end position="2148"/>
    </location>
</feature>
<sequence>MEYLSLVMTVGAALIGIGQAQLKDPPRSFTRTISFNCLAYSHPFRCRGDGVCIPPERVRDGTKDCLDGSDEATLGINLCDYAPYFPDYRCSVYADCIDLPDGYACRCKRGYVGAGESCQPAPFNLPQFAPSPRPFLIQTRKKEAYDTAGRTAIPTLFDLSQEVLETSDRRSPKSVVGDADLIQGNLAVDSENAAASADAMRRIPLDRRELHNDSSTTASRTTIDNEGLHINGLGDYVCPSGTVMVNVTGRAWCLRLNGGRIDRSSDLNNTDYRLPPSLRTAEPVVRNRTTDLPTGLASKIAAILAENLATPTTQASVVGKTGAPMVTVQGPLLPADYLLNESTVQNFSNKAITGPTGYAPGGGFFGYMPTSASRKLGNLWTIVPGNRQLVRGTVISPIKVWNETGGAITAYRIQENGSLPASCLAGSTAYTLYLCADQKDCVTPDRILDGWNDCLDGSDEIPEFIDECAFGMQWPQYKCGMNAMCTDAERGYTCHCFEKYIWDGNTCSRTVSDNNSSNTLGTDGSNTADNVDHSAPTSVSLLSYPGYATWISNTGSNGRFASVVQQQQRVPAAFRRPTTLCTATECLSPELVTLGPIGIAGFNGDPNVQSGQPSDLRLPEVNPQNPIRVLQTGNPGGVTTFVPANYVMGGGAYPQGQPGDATETPGVTITGAYYPSLPTTPPAPFMAAGSAYDGHFPQPPTVNPFASSYSVTETTVVPPSSNSDSQWLDVLEALRKQTSNPQTSSTTTTPATPISTATSISTATPISTNIMANMGATAPDYSLPVGAGAYGTEFSGTVASIRPYVGNGHAATGRPVGNSAVGSLTLTNNANSNNNGYENGNGNGAVSQGVIPVQTSQPFQFGQLNQGGGPLPGGFTEIGSTNNTVENNNTSQSIAELPVILSSGSNAAAAAIGSNQQQMTSFGQAVQAGTGGAINNIQLNVASPASGGNSEIGDTAGQNNISSAGRSDVNASYAGNLNLTQAQPFPAVRPPFPTVRPPFPTVRPPFETGLLTVRPPFETGFQTVRPPFETGLLTVRPPFEIGLLTVRPPFETGLLTILQNPENPIRNGGDTATGVQTTTDSTFPISQTNSVRPSDVINPLFPFGIPNRIRPTPSTVSTTSPSDLTYPPANYPNSAGPGTRPDQLVDLQAAGAVLTGNANVEGASTVGLIPTAAPATAILVPFDSTRLRTTTSDYDRPYNSVAPGTPAGSGVTNQSLLSGLSANADRDNGSLPEVVATATDPYPTSIFWDVPAGPQKMDSQVLAPILMPVNATAEGNASLSAPGNGTNGTRADNRISPLESVYDCFGDLFRTAYSALQRTSRTCADGCGKANEICAKGPGRCDCATGFARTGQNGDCLPALQYNVGVTMNQLCGKPLDFQQSFSDLSDPSTQRFAVVVCYQIEQLIRQSTFASRYSPSSCHPNGFTPGSVISNVGLSFASNATSTTGSAVVYELAAALQAVLAANQGALTNDSGLGLLAKPDPVNSQGQPAVPLYSVAITDVRECSLGIANCGANADCEELIGSYRCRCRVGFFDNNPTSPGRNCFFLTAQNASLINGTKIDECPKEYYTSMPLIKPCLHPAYFILLIIAFIIAGLLVLSLISGILACCCGCCSRNRRVVLEVPQVALLRAAARSPRPSGDPEQASGGANVNYQILKSVDKSSLDPSSGPRAPSAPAPGPYTPLIEQLDLEKGENDEAAGTSNEKRRKSDDVQTWEEVEVPMYVSKEGDDISKRALSPSLGSAQVEKTSTVINSEILEETVTKTELEIPHIYADGVSIGSSSDIQRIDFTLPPSPSQSLKALTSAMHIAKKFHLEAQTHLRKASAETRNWEALARTESLKREDGLDVDTLPHNDYDKEPVYELSSPIPGSAEALALEEKTVTLQRLGVGTRDSFDDVMDQTNRFYQQSSSDVEYEKEGDLSDTGVSGTQSGTKSGEDGGAQHQPAFPMGGRSETITTEDSPAPGGLRKGLSQDDDDHQSLKSTDEDELVNLRGSVTSIKSLKLEREASLDEVIDQMVDDQPVFDDNDSDEEEYLRRKLSTQIISNANTDLTVVTVETERKTSTMQRDIAINEFDALGERDSIDDFLDHTDRFFSRASTQDSFQLSQSQSVDEAGSLSRKTSQNMLTVDPNGPEPSPTRQRHPLLKKRSAFHSQNSMNKIMERPDSSEIGSSSADQENPDAPQKTEVQERDETEKLALDDDDINEFFNAANNPGSVSVTEAALIALASRRNSETGQRDSPERKRSGEFLNESVVRNAVDDSEFEADEAAAQRQVEFEAKMCEDAERAAGIGEETFETSAASRRGSTVGKTTVEILEESVTSFDPDKERRESTKSNSSAKNRASPIERLEDQRPPSRMDSPDMGAQTIRVTPPADDPDMSPRGSEDSPTNRLIKQNLVGRGVTADGKSIKSVSDQNLQVGEMDAAGQPVIPHDSDSGVYVETLHPGSSAGRQANNILSSQDDLRIFEGQEARREGSGSSYQRLSQSDDEEEIMKRYSTAFEKKTKLKTRTRNNYAMGAPESRHVYYSSRPKQMPPNREESEIWKDTTWWRRQLSFHPQCGITTTALKEHVKEVWETRPAVVWIMTCYHMKRRNFIFSSSAWHESPPYLGGLEDYERNLGGLEDYERTRVQFRKTFRFATQEACFVDTNRAREKLFDVTRELLVPGFGAQKNGVVGV</sequence>
<feature type="chain" id="PRO_5013365982" description="EGF-like domain-containing protein" evidence="7">
    <location>
        <begin position="21"/>
        <end position="2673"/>
    </location>
</feature>
<dbReference type="InterPro" id="IPR000152">
    <property type="entry name" value="EGF-type_Asp/Asn_hydroxyl_site"/>
</dbReference>
<evidence type="ECO:0000256" key="6">
    <source>
        <dbReference type="SAM" id="MobiDB-lite"/>
    </source>
</evidence>
<feature type="compositionally biased region" description="Low complexity" evidence="6">
    <location>
        <begin position="743"/>
        <end position="760"/>
    </location>
</feature>
<feature type="compositionally biased region" description="Low complexity" evidence="6">
    <location>
        <begin position="1111"/>
        <end position="1122"/>
    </location>
</feature>
<dbReference type="Gene3D" id="2.10.25.10">
    <property type="entry name" value="Laminin"/>
    <property type="match status" value="1"/>
</dbReference>
<dbReference type="SMART" id="SM00181">
    <property type="entry name" value="EGF"/>
    <property type="match status" value="4"/>
</dbReference>
<feature type="compositionally biased region" description="Polar residues" evidence="6">
    <location>
        <begin position="2096"/>
        <end position="2109"/>
    </location>
</feature>
<dbReference type="CDD" id="cd00054">
    <property type="entry name" value="EGF_CA"/>
    <property type="match status" value="1"/>
</dbReference>
<dbReference type="PANTHER" id="PTHR24039">
    <property type="entry name" value="FIBRILLIN-RELATED"/>
    <property type="match status" value="1"/>
</dbReference>
<feature type="region of interest" description="Disordered" evidence="6">
    <location>
        <begin position="2288"/>
        <end position="2396"/>
    </location>
</feature>
<proteinExistence type="predicted"/>
<dbReference type="SMART" id="SM00179">
    <property type="entry name" value="EGF_CA"/>
    <property type="match status" value="3"/>
</dbReference>
<feature type="region of interest" description="Disordered" evidence="6">
    <location>
        <begin position="2096"/>
        <end position="2211"/>
    </location>
</feature>
<dbReference type="SUPFAM" id="SSF57196">
    <property type="entry name" value="EGF/Laminin"/>
    <property type="match status" value="1"/>
</dbReference>
<feature type="compositionally biased region" description="Basic and acidic residues" evidence="6">
    <location>
        <begin position="2228"/>
        <end position="2244"/>
    </location>
</feature>
<dbReference type="SUPFAM" id="SSF57184">
    <property type="entry name" value="Growth factor receptor domain"/>
    <property type="match status" value="1"/>
</dbReference>
<dbReference type="PROSITE" id="PS01186">
    <property type="entry name" value="EGF_2"/>
    <property type="match status" value="1"/>
</dbReference>
<dbReference type="SMART" id="SM00192">
    <property type="entry name" value="LDLa"/>
    <property type="match status" value="2"/>
</dbReference>
<evidence type="ECO:0000256" key="1">
    <source>
        <dbReference type="ARBA" id="ARBA00022536"/>
    </source>
</evidence>
<reference evidence="10" key="1">
    <citation type="submission" date="2017-01" db="EMBL/GenBank/DDBJ databases">
        <title>Comparative genomics of anhydrobiosis in the tardigrade Hypsibius dujardini.</title>
        <authorList>
            <person name="Yoshida Y."/>
            <person name="Koutsovoulos G."/>
            <person name="Laetsch D."/>
            <person name="Stevens L."/>
            <person name="Kumar S."/>
            <person name="Horikawa D."/>
            <person name="Ishino K."/>
            <person name="Komine S."/>
            <person name="Tomita M."/>
            <person name="Blaxter M."/>
            <person name="Arakawa K."/>
        </authorList>
    </citation>
    <scope>NUCLEOTIDE SEQUENCE [LARGE SCALE GENOMIC DNA]</scope>
    <source>
        <strain evidence="10">Z151</strain>
    </source>
</reference>
<feature type="region of interest" description="Disordered" evidence="6">
    <location>
        <begin position="1191"/>
        <end position="1210"/>
    </location>
</feature>
<dbReference type="SUPFAM" id="SSF57424">
    <property type="entry name" value="LDL receptor-like module"/>
    <property type="match status" value="1"/>
</dbReference>
<feature type="region of interest" description="Disordered" evidence="6">
    <location>
        <begin position="736"/>
        <end position="760"/>
    </location>
</feature>
<dbReference type="Gene3D" id="2.40.155.10">
    <property type="entry name" value="Green fluorescent protein"/>
    <property type="match status" value="1"/>
</dbReference>
<feature type="domain" description="EGF-like" evidence="8">
    <location>
        <begin position="1500"/>
        <end position="1538"/>
    </location>
</feature>
<dbReference type="OrthoDB" id="10060424at2759"/>
<feature type="region of interest" description="Disordered" evidence="6">
    <location>
        <begin position="824"/>
        <end position="849"/>
    </location>
</feature>
<feature type="region of interest" description="Disordered" evidence="6">
    <location>
        <begin position="1905"/>
        <end position="1985"/>
    </location>
</feature>
<evidence type="ECO:0000256" key="7">
    <source>
        <dbReference type="SAM" id="SignalP"/>
    </source>
</evidence>
<feature type="region of interest" description="Disordered" evidence="6">
    <location>
        <begin position="1108"/>
        <end position="1140"/>
    </location>
</feature>
<keyword evidence="1 5" id="KW-0245">EGF-like domain</keyword>
<keyword evidence="4" id="KW-1015">Disulfide bond</keyword>
<dbReference type="InterPro" id="IPR001881">
    <property type="entry name" value="EGF-like_Ca-bd_dom"/>
</dbReference>
<comment type="caution">
    <text evidence="9">The sequence shown here is derived from an EMBL/GenBank/DDBJ whole genome shotgun (WGS) entry which is preliminary data.</text>
</comment>
<dbReference type="InterPro" id="IPR000742">
    <property type="entry name" value="EGF"/>
</dbReference>
<accession>A0A1W0WI76</accession>
<feature type="compositionally biased region" description="Basic and acidic residues" evidence="6">
    <location>
        <begin position="2321"/>
        <end position="2330"/>
    </location>
</feature>
<feature type="region of interest" description="Disordered" evidence="6">
    <location>
        <begin position="1693"/>
        <end position="1712"/>
    </location>
</feature>
<dbReference type="InterPro" id="IPR009030">
    <property type="entry name" value="Growth_fac_rcpt_cys_sf"/>
</dbReference>
<organism evidence="9 10">
    <name type="scientific">Hypsibius exemplaris</name>
    <name type="common">Freshwater tardigrade</name>
    <dbReference type="NCBI Taxonomy" id="2072580"/>
    <lineage>
        <taxon>Eukaryota</taxon>
        <taxon>Metazoa</taxon>
        <taxon>Ecdysozoa</taxon>
        <taxon>Tardigrada</taxon>
        <taxon>Eutardigrada</taxon>
        <taxon>Parachela</taxon>
        <taxon>Hypsibioidea</taxon>
        <taxon>Hypsibiidae</taxon>
        <taxon>Hypsibius</taxon>
    </lineage>
</organism>
<dbReference type="PANTHER" id="PTHR24039:SF52">
    <property type="entry name" value="EGF-LIKE DOMAIN-CONTAINING PROTEIN"/>
    <property type="match status" value="1"/>
</dbReference>
<evidence type="ECO:0000256" key="2">
    <source>
        <dbReference type="ARBA" id="ARBA00022729"/>
    </source>
</evidence>
<comment type="caution">
    <text evidence="5">Lacks conserved residue(s) required for the propagation of feature annotation.</text>
</comment>
<dbReference type="InterPro" id="IPR002172">
    <property type="entry name" value="LDrepeatLR_classA_rpt"/>
</dbReference>
<feature type="region of interest" description="Disordered" evidence="6">
    <location>
        <begin position="2226"/>
        <end position="2245"/>
    </location>
</feature>
<feature type="compositionally biased region" description="Polar residues" evidence="6">
    <location>
        <begin position="1922"/>
        <end position="1932"/>
    </location>
</feature>
<dbReference type="InterPro" id="IPR036055">
    <property type="entry name" value="LDL_receptor-like_sf"/>
</dbReference>
<evidence type="ECO:0000256" key="5">
    <source>
        <dbReference type="PROSITE-ProRule" id="PRU00076"/>
    </source>
</evidence>
<keyword evidence="3" id="KW-0677">Repeat</keyword>
<dbReference type="CDD" id="cd00053">
    <property type="entry name" value="EGF"/>
    <property type="match status" value="1"/>
</dbReference>
<feature type="signal peptide" evidence="7">
    <location>
        <begin position="1"/>
        <end position="20"/>
    </location>
</feature>
<evidence type="ECO:0000313" key="10">
    <source>
        <dbReference type="Proteomes" id="UP000192578"/>
    </source>
</evidence>
<evidence type="ECO:0000256" key="3">
    <source>
        <dbReference type="ARBA" id="ARBA00022737"/>
    </source>
</evidence>
<feature type="compositionally biased region" description="Basic and acidic residues" evidence="6">
    <location>
        <begin position="2342"/>
        <end position="2357"/>
    </location>
</feature>
<dbReference type="InterPro" id="IPR009017">
    <property type="entry name" value="GFP"/>
</dbReference>